<proteinExistence type="predicted"/>
<comment type="caution">
    <text evidence="1">The sequence shown here is derived from an EMBL/GenBank/DDBJ whole genome shotgun (WGS) entry which is preliminary data.</text>
</comment>
<dbReference type="EMBL" id="BLLI01000021">
    <property type="protein sequence ID" value="GFH42350.1"/>
    <property type="molecule type" value="Genomic_DNA"/>
</dbReference>
<sequence>MLGIVCQNYRPYSRIGEENTQSAKRFSQRFRELNEHAKLLASDPDYNQLATISETEKTPVIALTSSILVKHKINTPQYQQKVEDFQNECGRLFKGY</sequence>
<reference evidence="1 2" key="1">
    <citation type="submission" date="2020-02" db="EMBL/GenBank/DDBJ databases">
        <title>Draft genome sequence of Lactococcus sp. Hs30E4-3.</title>
        <authorList>
            <person name="Noda S."/>
            <person name="Yuki M."/>
            <person name="Ohkuma M."/>
        </authorList>
    </citation>
    <scope>NUCLEOTIDE SEQUENCE [LARGE SCALE GENOMIC DNA]</scope>
    <source>
        <strain evidence="1 2">Hs30E4-3</strain>
    </source>
</reference>
<keyword evidence="2" id="KW-1185">Reference proteome</keyword>
<evidence type="ECO:0000313" key="2">
    <source>
        <dbReference type="Proteomes" id="UP000480303"/>
    </source>
</evidence>
<organism evidence="1 2">
    <name type="scientific">Pseudolactococcus hodotermopsidis</name>
    <dbReference type="NCBI Taxonomy" id="2709157"/>
    <lineage>
        <taxon>Bacteria</taxon>
        <taxon>Bacillati</taxon>
        <taxon>Bacillota</taxon>
        <taxon>Bacilli</taxon>
        <taxon>Lactobacillales</taxon>
        <taxon>Streptococcaceae</taxon>
        <taxon>Pseudolactococcus</taxon>
    </lineage>
</organism>
<accession>A0A6A0BA69</accession>
<protein>
    <submittedName>
        <fullName evidence="1">Uncharacterized protein</fullName>
    </submittedName>
</protein>
<name>A0A6A0BA69_9LACT</name>
<gene>
    <name evidence="1" type="ORF">Hs30E_09010</name>
</gene>
<evidence type="ECO:0000313" key="1">
    <source>
        <dbReference type="EMBL" id="GFH42350.1"/>
    </source>
</evidence>
<dbReference type="RefSeq" id="WP_172208343.1">
    <property type="nucleotide sequence ID" value="NZ_BLLI01000021.1"/>
</dbReference>
<dbReference type="AlphaFoldDB" id="A0A6A0BA69"/>
<dbReference type="Proteomes" id="UP000480303">
    <property type="component" value="Unassembled WGS sequence"/>
</dbReference>